<dbReference type="SUPFAM" id="SSF57501">
    <property type="entry name" value="Cystine-knot cytokines"/>
    <property type="match status" value="1"/>
</dbReference>
<feature type="region of interest" description="Disordered" evidence="5">
    <location>
        <begin position="307"/>
        <end position="338"/>
    </location>
</feature>
<dbReference type="RefSeq" id="XP_017884259.1">
    <property type="nucleotide sequence ID" value="XM_018028770.2"/>
</dbReference>
<name>A0AAJ7J4H1_9HYME</name>
<organism evidence="7 8">
    <name type="scientific">Ceratina calcarata</name>
    <dbReference type="NCBI Taxonomy" id="156304"/>
    <lineage>
        <taxon>Eukaryota</taxon>
        <taxon>Metazoa</taxon>
        <taxon>Ecdysozoa</taxon>
        <taxon>Arthropoda</taxon>
        <taxon>Hexapoda</taxon>
        <taxon>Insecta</taxon>
        <taxon>Pterygota</taxon>
        <taxon>Neoptera</taxon>
        <taxon>Endopterygota</taxon>
        <taxon>Hymenoptera</taxon>
        <taxon>Apocrita</taxon>
        <taxon>Aculeata</taxon>
        <taxon>Apoidea</taxon>
        <taxon>Anthophila</taxon>
        <taxon>Apidae</taxon>
        <taxon>Ceratina</taxon>
        <taxon>Zadontomerus</taxon>
    </lineage>
</organism>
<evidence type="ECO:0000256" key="1">
    <source>
        <dbReference type="ARBA" id="ARBA00006686"/>
    </source>
</evidence>
<dbReference type="GO" id="GO:0008284">
    <property type="term" value="P:positive regulation of cell population proliferation"/>
    <property type="evidence" value="ECO:0007669"/>
    <property type="project" value="TreeGrafter"/>
</dbReference>
<evidence type="ECO:0000313" key="10">
    <source>
        <dbReference type="RefSeq" id="XP_017884258.1"/>
    </source>
</evidence>
<proteinExistence type="inferred from homology"/>
<evidence type="ECO:0000313" key="13">
    <source>
        <dbReference type="RefSeq" id="XP_026671399.1"/>
    </source>
</evidence>
<dbReference type="GeneID" id="108627471"/>
<evidence type="ECO:0000259" key="6">
    <source>
        <dbReference type="PROSITE" id="PS50278"/>
    </source>
</evidence>
<gene>
    <name evidence="8 9 10 11 12 13" type="primary">LOC108627471</name>
</gene>
<feature type="domain" description="Platelet-derived growth factor (PDGF) family profile" evidence="6">
    <location>
        <begin position="147"/>
        <end position="222"/>
    </location>
</feature>
<dbReference type="InterPro" id="IPR000072">
    <property type="entry name" value="PDGF/VEGF_dom"/>
</dbReference>
<dbReference type="RefSeq" id="XP_017884257.1">
    <property type="nucleotide sequence ID" value="XM_018028768.2"/>
</dbReference>
<evidence type="ECO:0000256" key="3">
    <source>
        <dbReference type="ARBA" id="ARBA00023246"/>
    </source>
</evidence>
<evidence type="ECO:0000313" key="12">
    <source>
        <dbReference type="RefSeq" id="XP_026671398.1"/>
    </source>
</evidence>
<keyword evidence="2 4" id="KW-0339">Growth factor</keyword>
<keyword evidence="3" id="KW-0497">Mitogen</keyword>
<dbReference type="Pfam" id="PF00341">
    <property type="entry name" value="PDGF"/>
    <property type="match status" value="1"/>
</dbReference>
<dbReference type="GO" id="GO:0005615">
    <property type="term" value="C:extracellular space"/>
    <property type="evidence" value="ECO:0007669"/>
    <property type="project" value="TreeGrafter"/>
</dbReference>
<comment type="similarity">
    <text evidence="1 4">Belongs to the PDGF/VEGF growth factor family.</text>
</comment>
<accession>A0AAJ7J4H1</accession>
<evidence type="ECO:0000256" key="2">
    <source>
        <dbReference type="ARBA" id="ARBA00023030"/>
    </source>
</evidence>
<evidence type="ECO:0000313" key="8">
    <source>
        <dbReference type="RefSeq" id="XP_017884256.1"/>
    </source>
</evidence>
<keyword evidence="7" id="KW-1185">Reference proteome</keyword>
<dbReference type="Proteomes" id="UP000694925">
    <property type="component" value="Unplaced"/>
</dbReference>
<evidence type="ECO:0000313" key="9">
    <source>
        <dbReference type="RefSeq" id="XP_017884257.1"/>
    </source>
</evidence>
<dbReference type="CTD" id="32876"/>
<dbReference type="PROSITE" id="PS50278">
    <property type="entry name" value="PDGF_2"/>
    <property type="match status" value="1"/>
</dbReference>
<dbReference type="GO" id="GO:0051781">
    <property type="term" value="P:positive regulation of cell division"/>
    <property type="evidence" value="ECO:0007669"/>
    <property type="project" value="UniProtKB-KW"/>
</dbReference>
<evidence type="ECO:0000256" key="5">
    <source>
        <dbReference type="SAM" id="MobiDB-lite"/>
    </source>
</evidence>
<evidence type="ECO:0000313" key="7">
    <source>
        <dbReference type="Proteomes" id="UP000694925"/>
    </source>
</evidence>
<dbReference type="InterPro" id="IPR029034">
    <property type="entry name" value="Cystine-knot_cytokine"/>
</dbReference>
<reference evidence="8 9" key="1">
    <citation type="submission" date="2025-04" db="UniProtKB">
        <authorList>
            <consortium name="RefSeq"/>
        </authorList>
    </citation>
    <scope>IDENTIFICATION</scope>
    <source>
        <tissue evidence="8 9">Whole body</tissue>
    </source>
</reference>
<evidence type="ECO:0000256" key="4">
    <source>
        <dbReference type="RuleBase" id="RU003818"/>
    </source>
</evidence>
<dbReference type="GO" id="GO:0070851">
    <property type="term" value="F:growth factor receptor binding"/>
    <property type="evidence" value="ECO:0007669"/>
    <property type="project" value="TreeGrafter"/>
</dbReference>
<dbReference type="SMART" id="SM00141">
    <property type="entry name" value="PDGF"/>
    <property type="match status" value="1"/>
</dbReference>
<evidence type="ECO:0000313" key="11">
    <source>
        <dbReference type="RefSeq" id="XP_017884259.1"/>
    </source>
</evidence>
<feature type="region of interest" description="Disordered" evidence="5">
    <location>
        <begin position="40"/>
        <end position="68"/>
    </location>
</feature>
<dbReference type="RefSeq" id="XP_017884256.1">
    <property type="nucleotide sequence ID" value="XM_018028767.2"/>
</dbReference>
<dbReference type="RefSeq" id="XP_026671399.1">
    <property type="nucleotide sequence ID" value="XM_026815598.1"/>
</dbReference>
<dbReference type="RefSeq" id="XP_026671398.1">
    <property type="nucleotide sequence ID" value="XM_026815597.1"/>
</dbReference>
<dbReference type="RefSeq" id="XP_017884258.1">
    <property type="nucleotide sequence ID" value="XM_018028769.2"/>
</dbReference>
<dbReference type="GO" id="GO:0016020">
    <property type="term" value="C:membrane"/>
    <property type="evidence" value="ECO:0007669"/>
    <property type="project" value="InterPro"/>
</dbReference>
<dbReference type="KEGG" id="ccal:108627471"/>
<sequence>MSCLRRNKTCIFASIFITFAITGSIIGVVVAQQAREEQQNPGSLLHRASVGSSAVPRSEDDPELSESDRQLLESLEMAREINSITSINEFLSKFSPGTFAAREPGSLGIAGIGITGRVVGTGTQRSNSVIPKPALCMPELQLVPLKQETDPSYIYYPTCTRIMRCGGCCNHQLLSCQPTEWETKNYEVAWMVYNPPDGYKYNGKRIIPLEEHTKCVCDCTIKEKDCTLKQTYKKDQCQCVCNNVDERDKCIKNNNTKIWNSKSCDCVCREEKDCSTGFYFDQNTCRCRQMPLSRGWFPLTKGTDYGFGQTQRPDTAPPVIISLDAGDPKRKPKPDPYT</sequence>
<dbReference type="PANTHER" id="PTHR11633">
    <property type="entry name" value="PLATELET-DERIVED GROWTH FACTOR"/>
    <property type="match status" value="1"/>
</dbReference>
<dbReference type="GO" id="GO:0008083">
    <property type="term" value="F:growth factor activity"/>
    <property type="evidence" value="ECO:0007669"/>
    <property type="project" value="UniProtKB-KW"/>
</dbReference>
<protein>
    <submittedName>
        <fullName evidence="8 9">Vascular endothelial growth factor C isoform X1</fullName>
    </submittedName>
    <submittedName>
        <fullName evidence="10 11">Vascular endothelial growth factor C isoform X2</fullName>
    </submittedName>
</protein>
<dbReference type="AlphaFoldDB" id="A0AAJ7J4H1"/>
<dbReference type="PANTHER" id="PTHR11633:SF1">
    <property type="entry name" value="LD28763P"/>
    <property type="match status" value="1"/>
</dbReference>
<dbReference type="Gene3D" id="2.10.90.10">
    <property type="entry name" value="Cystine-knot cytokines"/>
    <property type="match status" value="1"/>
</dbReference>